<dbReference type="HOGENOM" id="CLU_019138_0_0_1"/>
<dbReference type="Pfam" id="PF12520">
    <property type="entry name" value="DUF3723"/>
    <property type="match status" value="1"/>
</dbReference>
<proteinExistence type="predicted"/>
<feature type="compositionally biased region" description="Basic and acidic residues" evidence="1">
    <location>
        <begin position="589"/>
        <end position="607"/>
    </location>
</feature>
<dbReference type="EMBL" id="JH717914">
    <property type="protein sequence ID" value="EWZ29299.1"/>
    <property type="molecule type" value="Genomic_DNA"/>
</dbReference>
<organism evidence="2">
    <name type="scientific">Fusarium oxysporum Fo47</name>
    <dbReference type="NCBI Taxonomy" id="660027"/>
    <lineage>
        <taxon>Eukaryota</taxon>
        <taxon>Fungi</taxon>
        <taxon>Dikarya</taxon>
        <taxon>Ascomycota</taxon>
        <taxon>Pezizomycotina</taxon>
        <taxon>Sordariomycetes</taxon>
        <taxon>Hypocreomycetidae</taxon>
        <taxon>Hypocreales</taxon>
        <taxon>Nectriaceae</taxon>
        <taxon>Fusarium</taxon>
        <taxon>Fusarium oxysporum species complex</taxon>
    </lineage>
</organism>
<gene>
    <name evidence="2" type="ORF">FOZG_17161</name>
</gene>
<feature type="compositionally biased region" description="Basic residues" evidence="1">
    <location>
        <begin position="626"/>
        <end position="641"/>
    </location>
</feature>
<sequence length="797" mass="91757">MFSFQSHANRLASLTDDVIKEKNTKFRGVVKVSIEDLVFAPEFMPCDQNTSAAKVLRLKRIFKTEGCNRSEPSNFILGTIPASLLSEALRLSGLTLDNLQDSEGLRMLYLPRFQYIKCANGRSRAAALLDTPHLGTWWTVDLYVDLDPKAFDIITENYINEGAFSHGHICERIVHHRSHNLTEEKRWWARLTDSLGVILRSILKHPSISPALLELIINIPGMREGFEIGTWHKIIGGKCDEEVVRYMEFTLESWVKLMGSKEALLYVDTEDVKEFQLWVPGVSQVDYCYLADLVEGGITFRRLTDTAERSQILHRMKNINYLLPSIYTLQKDFKYLRLCTDTMKRLLHGKRKIPLTVQVLAYDAFSQKDPIELENLFFERLKRLYLYIMQDLVELTGEWPLLEDGEEPPEASFRNPMNWHRLAQKARRLGFESDEIRHLAVTNPDEQVALKALQDARPSSWYEYDESEVQNILSRIVHEFTRARARVSDESESTFTTIGAGELITRRCGRQYSGAYMRDRWSFNLAGFSRRTPESRDITSLFVRKSVFHAFWRLDEDKDGDEAMPSPESLSPSLQGSQSHSPEGAANSEPRERLRRENSNQREEGRRQSSQQTDIVNRLVPNREVIRKKSSRKKGSRRRKEQRLLWNVMRHLRSQGSSPQQHLTAQPDTTSQQKSVNQDNHSVQMQFDSEYEVSQHSRGVSLCLSDSAMRLVRQVNEDEIKVLQWTEPGSGWIAKSWPRGSISLKISEMVAQLGDLVFYLPEGRTISQHELDKHEAICIAPHSITVPQSAFPAEEEL</sequence>
<feature type="region of interest" description="Disordered" evidence="1">
    <location>
        <begin position="653"/>
        <end position="680"/>
    </location>
</feature>
<feature type="compositionally biased region" description="Polar residues" evidence="1">
    <location>
        <begin position="654"/>
        <end position="680"/>
    </location>
</feature>
<reference evidence="2" key="2">
    <citation type="submission" date="2012-06" db="EMBL/GenBank/DDBJ databases">
        <title>Annotation of the Genome Sequence of Fusarium oxysporum Fo47.</title>
        <authorList>
            <consortium name="The Broad Institute Genomics Platform"/>
            <person name="Ma L.-J."/>
            <person name="Corby-Kistler H."/>
            <person name="Broz K."/>
            <person name="Gale L.R."/>
            <person name="Jonkers W."/>
            <person name="O'Donnell K."/>
            <person name="Ploetz R."/>
            <person name="Steinberg C."/>
            <person name="Schwartz D.C."/>
            <person name="VanEtten H."/>
            <person name="Zhou S."/>
            <person name="Young S.K."/>
            <person name="Zeng Q."/>
            <person name="Gargeya S."/>
            <person name="Fitzgerald M."/>
            <person name="Abouelleil A."/>
            <person name="Alvarado L."/>
            <person name="Chapman S.B."/>
            <person name="Gainer-Dewar J."/>
            <person name="Goldberg J."/>
            <person name="Griggs A."/>
            <person name="Gujja S."/>
            <person name="Hansen M."/>
            <person name="Howarth C."/>
            <person name="Imamovic A."/>
            <person name="Ireland A."/>
            <person name="Larimer J."/>
            <person name="McCowan C."/>
            <person name="Murphy C."/>
            <person name="Pearson M."/>
            <person name="Poon T.W."/>
            <person name="Priest M."/>
            <person name="Roberts A."/>
            <person name="Saif S."/>
            <person name="Shea T."/>
            <person name="Sykes S."/>
            <person name="Wortman J."/>
            <person name="Nusbaum C."/>
            <person name="Birren B."/>
        </authorList>
    </citation>
    <scope>NUCLEOTIDE SEQUENCE</scope>
    <source>
        <strain evidence="2">Fo47</strain>
    </source>
</reference>
<feature type="compositionally biased region" description="Polar residues" evidence="1">
    <location>
        <begin position="568"/>
        <end position="581"/>
    </location>
</feature>
<dbReference type="Proteomes" id="UP000030766">
    <property type="component" value="Unassembled WGS sequence"/>
</dbReference>
<evidence type="ECO:0000313" key="2">
    <source>
        <dbReference type="EMBL" id="EWZ29299.1"/>
    </source>
</evidence>
<dbReference type="VEuPathDB" id="FungiDB:FOZG_17161"/>
<dbReference type="InterPro" id="IPR022198">
    <property type="entry name" value="DUF3723"/>
</dbReference>
<name>W9JFS4_FUSOX</name>
<protein>
    <submittedName>
        <fullName evidence="2">Uncharacterized protein</fullName>
    </submittedName>
</protein>
<reference evidence="2" key="1">
    <citation type="submission" date="2011-06" db="EMBL/GenBank/DDBJ databases">
        <title>The Genome Sequence of Fusarium oxysporum Fo47.</title>
        <authorList>
            <consortium name="The Broad Institute Genome Sequencing Platform"/>
            <person name="Ma L.-J."/>
            <person name="Gale L.R."/>
            <person name="Schwartz D.C."/>
            <person name="Zhou S."/>
            <person name="Corby-Kistler H."/>
            <person name="Young S.K."/>
            <person name="Zeng Q."/>
            <person name="Gargeya S."/>
            <person name="Fitzgerald M."/>
            <person name="Haas B."/>
            <person name="Abouelleil A."/>
            <person name="Alvarado L."/>
            <person name="Arachchi H.M."/>
            <person name="Berlin A."/>
            <person name="Brown A."/>
            <person name="Chapman S.B."/>
            <person name="Chen Z."/>
            <person name="Dunbar C."/>
            <person name="Freedman E."/>
            <person name="Gearin G."/>
            <person name="Gellesch M."/>
            <person name="Goldberg J."/>
            <person name="Griggs A."/>
            <person name="Gujja S."/>
            <person name="Heiman D."/>
            <person name="Howarth C."/>
            <person name="Larson L."/>
            <person name="Lui A."/>
            <person name="MacDonald P.J.P."/>
            <person name="Mehta T."/>
            <person name="Montmayeur A."/>
            <person name="Murphy C."/>
            <person name="Neiman D."/>
            <person name="Pearson M."/>
            <person name="Priest M."/>
            <person name="Roberts A."/>
            <person name="Saif S."/>
            <person name="Shea T."/>
            <person name="Shenoy N."/>
            <person name="Sisk P."/>
            <person name="Stolte C."/>
            <person name="Sykes S."/>
            <person name="Wortman J."/>
            <person name="Nusbaum C."/>
            <person name="Birren B."/>
        </authorList>
    </citation>
    <scope>NUCLEOTIDE SEQUENCE [LARGE SCALE GENOMIC DNA]</scope>
    <source>
        <strain evidence="2">Fo47</strain>
    </source>
</reference>
<evidence type="ECO:0000256" key="1">
    <source>
        <dbReference type="SAM" id="MobiDB-lite"/>
    </source>
</evidence>
<accession>W9JFS4</accession>
<dbReference type="AlphaFoldDB" id="W9JFS4"/>
<feature type="region of interest" description="Disordered" evidence="1">
    <location>
        <begin position="558"/>
        <end position="641"/>
    </location>
</feature>